<reference evidence="3" key="2">
    <citation type="submission" date="2025-08" db="UniProtKB">
        <authorList>
            <consortium name="Ensembl"/>
        </authorList>
    </citation>
    <scope>IDENTIFICATION</scope>
</reference>
<feature type="transmembrane region" description="Helical" evidence="1">
    <location>
        <begin position="6"/>
        <end position="27"/>
    </location>
</feature>
<evidence type="ECO:0000313" key="3">
    <source>
        <dbReference type="Ensembl" id="ENSOTSP00005154048.1"/>
    </source>
</evidence>
<dbReference type="Proteomes" id="UP000694402">
    <property type="component" value="Unassembled WGS sequence"/>
</dbReference>
<keyword evidence="1" id="KW-1133">Transmembrane helix</keyword>
<evidence type="ECO:0000259" key="2">
    <source>
        <dbReference type="Pfam" id="PF21883"/>
    </source>
</evidence>
<name>A0A8C8GKA9_ONCTS</name>
<proteinExistence type="predicted"/>
<evidence type="ECO:0000256" key="1">
    <source>
        <dbReference type="SAM" id="Phobius"/>
    </source>
</evidence>
<dbReference type="Pfam" id="PF21883">
    <property type="entry name" value="WLS_GOLD"/>
    <property type="match status" value="1"/>
</dbReference>
<reference evidence="4" key="1">
    <citation type="journal article" date="2018" name="PLoS ONE">
        <title>Chinook salmon (Oncorhynchus tshawytscha) genome and transcriptome.</title>
        <authorList>
            <person name="Christensen K.A."/>
            <person name="Leong J.S."/>
            <person name="Sakhrani D."/>
            <person name="Biagi C.A."/>
            <person name="Minkley D.R."/>
            <person name="Withler R.E."/>
            <person name="Rondeau E.B."/>
            <person name="Koop B.F."/>
            <person name="Devlin R.H."/>
        </authorList>
    </citation>
    <scope>NUCLEOTIDE SEQUENCE [LARGE SCALE GENOMIC DNA]</scope>
</reference>
<evidence type="ECO:0000313" key="4">
    <source>
        <dbReference type="Proteomes" id="UP000694402"/>
    </source>
</evidence>
<organism evidence="3 4">
    <name type="scientific">Oncorhynchus tshawytscha</name>
    <name type="common">Chinook salmon</name>
    <name type="synonym">Salmo tshawytscha</name>
    <dbReference type="NCBI Taxonomy" id="74940"/>
    <lineage>
        <taxon>Eukaryota</taxon>
        <taxon>Metazoa</taxon>
        <taxon>Chordata</taxon>
        <taxon>Craniata</taxon>
        <taxon>Vertebrata</taxon>
        <taxon>Euteleostomi</taxon>
        <taxon>Actinopterygii</taxon>
        <taxon>Neopterygii</taxon>
        <taxon>Teleostei</taxon>
        <taxon>Protacanthopterygii</taxon>
        <taxon>Salmoniformes</taxon>
        <taxon>Salmonidae</taxon>
        <taxon>Salmoninae</taxon>
        <taxon>Oncorhynchus</taxon>
    </lineage>
</organism>
<feature type="domain" description="Wntless GOLD" evidence="2">
    <location>
        <begin position="47"/>
        <end position="93"/>
    </location>
</feature>
<dbReference type="Ensembl" id="ENSOTST00005168286.1">
    <property type="protein sequence ID" value="ENSOTSP00005154048.1"/>
    <property type="gene ID" value="ENSOTSG00005058436.1"/>
</dbReference>
<keyword evidence="1" id="KW-0812">Transmembrane</keyword>
<dbReference type="GeneTree" id="ENSGT01000000222023"/>
<keyword evidence="1" id="KW-0472">Membrane</keyword>
<dbReference type="InterPro" id="IPR053936">
    <property type="entry name" value="WLS_GOLD"/>
</dbReference>
<protein>
    <recommendedName>
        <fullName evidence="2">Wntless GOLD domain-containing protein</fullName>
    </recommendedName>
</protein>
<dbReference type="AlphaFoldDB" id="A0A8C8GKA9"/>
<keyword evidence="4" id="KW-1185">Reference proteome</keyword>
<sequence length="99" mass="11430">LYVYILIPFLYLDLCVLGSCGIVRLHVRFAALPTMAIYYLATKCVDIHHPHQYHKICDFDKSLGKTIDVNNIVFALHVPLPNKQMSPWFQFLIINQIGK</sequence>
<accession>A0A8C8GKA9</accession>
<reference evidence="3" key="3">
    <citation type="submission" date="2025-09" db="UniProtKB">
        <authorList>
            <consortium name="Ensembl"/>
        </authorList>
    </citation>
    <scope>IDENTIFICATION</scope>
</reference>